<proteinExistence type="predicted"/>
<evidence type="ECO:0000256" key="1">
    <source>
        <dbReference type="SAM" id="MobiDB-lite"/>
    </source>
</evidence>
<gene>
    <name evidence="3" type="ORF">MNBD_ALPHA04-638</name>
</gene>
<accession>A0A3B0SS81</accession>
<feature type="region of interest" description="Disordered" evidence="1">
    <location>
        <begin position="1020"/>
        <end position="1040"/>
    </location>
</feature>
<dbReference type="AlphaFoldDB" id="A0A3B0SS81"/>
<dbReference type="Gene3D" id="1.25.40.10">
    <property type="entry name" value="Tetratricopeptide repeat domain"/>
    <property type="match status" value="1"/>
</dbReference>
<feature type="domain" description="CHAT" evidence="2">
    <location>
        <begin position="678"/>
        <end position="1012"/>
    </location>
</feature>
<evidence type="ECO:0000259" key="2">
    <source>
        <dbReference type="Pfam" id="PF12770"/>
    </source>
</evidence>
<reference evidence="3" key="1">
    <citation type="submission" date="2018-06" db="EMBL/GenBank/DDBJ databases">
        <authorList>
            <person name="Zhirakovskaya E."/>
        </authorList>
    </citation>
    <scope>NUCLEOTIDE SEQUENCE</scope>
</reference>
<dbReference type="EMBL" id="UOEF01000385">
    <property type="protein sequence ID" value="VAW03897.1"/>
    <property type="molecule type" value="Genomic_DNA"/>
</dbReference>
<evidence type="ECO:0000313" key="3">
    <source>
        <dbReference type="EMBL" id="VAW03897.1"/>
    </source>
</evidence>
<dbReference type="InterPro" id="IPR024983">
    <property type="entry name" value="CHAT_dom"/>
</dbReference>
<dbReference type="SUPFAM" id="SSF48452">
    <property type="entry name" value="TPR-like"/>
    <property type="match status" value="2"/>
</dbReference>
<dbReference type="InterPro" id="IPR011990">
    <property type="entry name" value="TPR-like_helical_dom_sf"/>
</dbReference>
<sequence>MAGPRNLSLLLLAMSVAYSPSMAMAPGTPVTLRDSFPIGNSDGILCQVQDRSLENKAKQSIFDRSWAIVCRDSARPVGYVYASRSTEGELLNRIIPHRRDPISCPDNSSGQLVEGFRHNKCRFTTEPVDYSIYTGRKGRVAYVAEGLAAYDSATLIALKSLVNNSMADGKIDVATTSIADPFAFARVQAATLKPEQALAEGYRRNLSGDYAEAAAFFETLQQRTSGMKGDNINPEEYLINRALQKSNLGEFAEADLLFEQAAAIDSGDAITERLRRNFEAMHLLNQGRFSESVARINLPVRSAILEKTALVNDLEITVPISSRINGGDKTSNLLGFSDDLKLTDRERAEIIDAQALQLIGTARRIDGDLAGARNALLDAYSRAVAVRDGRVTSITRLRVQILSELALISEANGQFGDAQQLLRNGLELLSVQYPETRAVNGAKARLAAYLLRRNETEEARKLYGEVVDNSLGKRSAISGMNNQLAPYFRLLSNDQSAAKDFFKASQILVRPGVAETQAVLSRELSGGSDEASRLFRQSTNLARNIERLRIRFSALGKVAQTGTAIRERNDLAAEIDGLERSQQLTLVKLAEYPQYRAVSARAISLDDLRAQMTPEEAYVRMAIVGRNIFMFYADQQYANAYQINIREDDLDLKVDTIRASISTMENGQYVTYPFDIEAARDLYKILFEPISDRLAAKSHLIFEPDGAMLRLPINLLVTNDASVASYLAQADEIDGDPFNYVDVKWLGSQTNISTAVSARAFTDARQAPPSGATREYLGMGQNKPAFGDVKVANVRGATAGSNDSCRWSLAEWNKPIPDAELRQAKSLIGKGNSEILTGSDFSDDQIMSKDDISEYRILHFATHGLVTAPNPSCPAKPALLTSFGGEKSDGLLAFDEIFDLKLDADIIILSACDTAGKASIQTTRAAGVSSGGGTALDGLVRSFIGAGGRSILASHWPAPDDFKATERLIGGLFQLGKGRSIAEALRISQKELMDDPLTSHPYYWSGFAIVGDGARPFLPTQKSAGNKGQARTESNAIALK</sequence>
<protein>
    <recommendedName>
        <fullName evidence="2">CHAT domain-containing protein</fullName>
    </recommendedName>
</protein>
<dbReference type="Pfam" id="PF12770">
    <property type="entry name" value="CHAT"/>
    <property type="match status" value="1"/>
</dbReference>
<organism evidence="3">
    <name type="scientific">hydrothermal vent metagenome</name>
    <dbReference type="NCBI Taxonomy" id="652676"/>
    <lineage>
        <taxon>unclassified sequences</taxon>
        <taxon>metagenomes</taxon>
        <taxon>ecological metagenomes</taxon>
    </lineage>
</organism>
<name>A0A3B0SS81_9ZZZZ</name>